<dbReference type="PRINTS" id="PR00463">
    <property type="entry name" value="EP450I"/>
</dbReference>
<feature type="region of interest" description="Disordered" evidence="7">
    <location>
        <begin position="1203"/>
        <end position="1243"/>
    </location>
</feature>
<keyword evidence="11" id="KW-1185">Reference proteome</keyword>
<evidence type="ECO:0000313" key="10">
    <source>
        <dbReference type="EMBL" id="ORZ03834.1"/>
    </source>
</evidence>
<dbReference type="Pfam" id="PF00617">
    <property type="entry name" value="RasGEF"/>
    <property type="match status" value="1"/>
</dbReference>
<evidence type="ECO:0000256" key="5">
    <source>
        <dbReference type="PIRSR" id="PIRSR602401-1"/>
    </source>
</evidence>
<feature type="compositionally biased region" description="Basic and acidic residues" evidence="7">
    <location>
        <begin position="1042"/>
        <end position="1051"/>
    </location>
</feature>
<dbReference type="SMART" id="SM00147">
    <property type="entry name" value="RasGEF"/>
    <property type="match status" value="1"/>
</dbReference>
<feature type="domain" description="N-terminal Ras-GEF" evidence="9">
    <location>
        <begin position="841"/>
        <end position="968"/>
    </location>
</feature>
<comment type="cofactor">
    <cofactor evidence="1 5">
        <name>heme</name>
        <dbReference type="ChEBI" id="CHEBI:30413"/>
    </cofactor>
</comment>
<evidence type="ECO:0000256" key="2">
    <source>
        <dbReference type="ARBA" id="ARBA00010617"/>
    </source>
</evidence>
<evidence type="ECO:0000256" key="1">
    <source>
        <dbReference type="ARBA" id="ARBA00001971"/>
    </source>
</evidence>
<evidence type="ECO:0000313" key="11">
    <source>
        <dbReference type="Proteomes" id="UP000242180"/>
    </source>
</evidence>
<keyword evidence="5" id="KW-0349">Heme</keyword>
<dbReference type="InterPro" id="IPR001895">
    <property type="entry name" value="RASGEF_cat_dom"/>
</dbReference>
<comment type="caution">
    <text evidence="10">The sequence shown here is derived from an EMBL/GenBank/DDBJ whole genome shotgun (WGS) entry which is preliminary data.</text>
</comment>
<dbReference type="InterPro" id="IPR001128">
    <property type="entry name" value="Cyt_P450"/>
</dbReference>
<dbReference type="GO" id="GO:0007264">
    <property type="term" value="P:small GTPase-mediated signal transduction"/>
    <property type="evidence" value="ECO:0007669"/>
    <property type="project" value="InterPro"/>
</dbReference>
<dbReference type="EMBL" id="MCGN01000001">
    <property type="protein sequence ID" value="ORZ03834.1"/>
    <property type="molecule type" value="Genomic_DNA"/>
</dbReference>
<evidence type="ECO:0000256" key="3">
    <source>
        <dbReference type="ARBA" id="ARBA00022723"/>
    </source>
</evidence>
<evidence type="ECO:0000256" key="7">
    <source>
        <dbReference type="SAM" id="MobiDB-lite"/>
    </source>
</evidence>
<evidence type="ECO:0000259" key="9">
    <source>
        <dbReference type="PROSITE" id="PS50212"/>
    </source>
</evidence>
<dbReference type="GO" id="GO:0005506">
    <property type="term" value="F:iron ion binding"/>
    <property type="evidence" value="ECO:0007669"/>
    <property type="project" value="InterPro"/>
</dbReference>
<dbReference type="InterPro" id="IPR036396">
    <property type="entry name" value="Cyt_P450_sf"/>
</dbReference>
<dbReference type="InterPro" id="IPR050121">
    <property type="entry name" value="Cytochrome_P450_monoxygenase"/>
</dbReference>
<gene>
    <name evidence="10" type="ORF">BCR43DRAFT_510841</name>
</gene>
<organism evidence="10 11">
    <name type="scientific">Syncephalastrum racemosum</name>
    <name type="common">Filamentous fungus</name>
    <dbReference type="NCBI Taxonomy" id="13706"/>
    <lineage>
        <taxon>Eukaryota</taxon>
        <taxon>Fungi</taxon>
        <taxon>Fungi incertae sedis</taxon>
        <taxon>Mucoromycota</taxon>
        <taxon>Mucoromycotina</taxon>
        <taxon>Mucoromycetes</taxon>
        <taxon>Mucorales</taxon>
        <taxon>Syncephalastraceae</taxon>
        <taxon>Syncephalastrum</taxon>
    </lineage>
</organism>
<feature type="region of interest" description="Disordered" evidence="7">
    <location>
        <begin position="1255"/>
        <end position="1304"/>
    </location>
</feature>
<dbReference type="InParanoid" id="A0A1X2HWI9"/>
<name>A0A1X2HWI9_SYNRA</name>
<feature type="compositionally biased region" description="Low complexity" evidence="7">
    <location>
        <begin position="824"/>
        <end position="838"/>
    </location>
</feature>
<dbReference type="GO" id="GO:0004497">
    <property type="term" value="F:monooxygenase activity"/>
    <property type="evidence" value="ECO:0007669"/>
    <property type="project" value="InterPro"/>
</dbReference>
<comment type="similarity">
    <text evidence="2">Belongs to the cytochrome P450 family.</text>
</comment>
<feature type="compositionally biased region" description="Basic and acidic residues" evidence="7">
    <location>
        <begin position="1219"/>
        <end position="1231"/>
    </location>
</feature>
<dbReference type="PROSITE" id="PS50212">
    <property type="entry name" value="RASGEF_NTER"/>
    <property type="match status" value="1"/>
</dbReference>
<dbReference type="PROSITE" id="PS00086">
    <property type="entry name" value="CYTOCHROME_P450"/>
    <property type="match status" value="1"/>
</dbReference>
<dbReference type="Gene3D" id="1.10.630.10">
    <property type="entry name" value="Cytochrome P450"/>
    <property type="match status" value="1"/>
</dbReference>
<feature type="region of interest" description="Disordered" evidence="7">
    <location>
        <begin position="1447"/>
        <end position="1480"/>
    </location>
</feature>
<dbReference type="PROSITE" id="PS50009">
    <property type="entry name" value="RASGEF_CAT"/>
    <property type="match status" value="1"/>
</dbReference>
<dbReference type="Pfam" id="PF00067">
    <property type="entry name" value="p450"/>
    <property type="match status" value="1"/>
</dbReference>
<reference evidence="10 11" key="1">
    <citation type="submission" date="2016-07" db="EMBL/GenBank/DDBJ databases">
        <title>Pervasive Adenine N6-methylation of Active Genes in Fungi.</title>
        <authorList>
            <consortium name="DOE Joint Genome Institute"/>
            <person name="Mondo S.J."/>
            <person name="Dannebaum R.O."/>
            <person name="Kuo R.C."/>
            <person name="Labutti K."/>
            <person name="Haridas S."/>
            <person name="Kuo A."/>
            <person name="Salamov A."/>
            <person name="Ahrendt S.R."/>
            <person name="Lipzen A."/>
            <person name="Sullivan W."/>
            <person name="Andreopoulos W.B."/>
            <person name="Clum A."/>
            <person name="Lindquist E."/>
            <person name="Daum C."/>
            <person name="Ramamoorthy G.K."/>
            <person name="Gryganskyi A."/>
            <person name="Culley D."/>
            <person name="Magnuson J.K."/>
            <person name="James T.Y."/>
            <person name="O'Malley M.A."/>
            <person name="Stajich J.E."/>
            <person name="Spatafora J.W."/>
            <person name="Visel A."/>
            <person name="Grigoriev I.V."/>
        </authorList>
    </citation>
    <scope>NUCLEOTIDE SEQUENCE [LARGE SCALE GENOMIC DNA]</scope>
    <source>
        <strain evidence="10 11">NRRL 2496</strain>
    </source>
</reference>
<dbReference type="OrthoDB" id="1470350at2759"/>
<feature type="region of interest" description="Disordered" evidence="7">
    <location>
        <begin position="784"/>
        <end position="838"/>
    </location>
</feature>
<dbReference type="Gene3D" id="1.10.840.10">
    <property type="entry name" value="Ras guanine-nucleotide exchange factors catalytic domain"/>
    <property type="match status" value="1"/>
</dbReference>
<keyword evidence="4 5" id="KW-0408">Iron</keyword>
<dbReference type="STRING" id="13706.A0A1X2HWI9"/>
<feature type="region of interest" description="Disordered" evidence="7">
    <location>
        <begin position="1040"/>
        <end position="1123"/>
    </location>
</feature>
<dbReference type="PANTHER" id="PTHR24305:SF166">
    <property type="entry name" value="CYTOCHROME P450 12A4, MITOCHONDRIAL-RELATED"/>
    <property type="match status" value="1"/>
</dbReference>
<feature type="compositionally biased region" description="Polar residues" evidence="7">
    <location>
        <begin position="812"/>
        <end position="823"/>
    </location>
</feature>
<dbReference type="InterPro" id="IPR017972">
    <property type="entry name" value="Cyt_P450_CS"/>
</dbReference>
<feature type="compositionally biased region" description="Low complexity" evidence="7">
    <location>
        <begin position="1275"/>
        <end position="1304"/>
    </location>
</feature>
<feature type="region of interest" description="Disordered" evidence="7">
    <location>
        <begin position="1404"/>
        <end position="1428"/>
    </location>
</feature>
<feature type="domain" description="Ras-GEF" evidence="8">
    <location>
        <begin position="1520"/>
        <end position="1766"/>
    </location>
</feature>
<feature type="compositionally biased region" description="Basic and acidic residues" evidence="7">
    <location>
        <begin position="1457"/>
        <end position="1469"/>
    </location>
</feature>
<dbReference type="GO" id="GO:0020037">
    <property type="term" value="F:heme binding"/>
    <property type="evidence" value="ECO:0007669"/>
    <property type="project" value="InterPro"/>
</dbReference>
<dbReference type="GO" id="GO:0005085">
    <property type="term" value="F:guanyl-nucleotide exchange factor activity"/>
    <property type="evidence" value="ECO:0007669"/>
    <property type="project" value="UniProtKB-KW"/>
</dbReference>
<dbReference type="InterPro" id="IPR002401">
    <property type="entry name" value="Cyt_P450_E_grp-I"/>
</dbReference>
<sequence length="1779" mass="199469">MDIITSRVDFLSNQQKLKHAAQFAVISWAIYTVSKNMYRAFFGPLSHIPGPFWFRFFGMRSGSSDNPPGTFWLKLQGWSNAYGTVFRAGPNAICISDKDMLKQVLVRDDFPKGPSYKLLQRQTSETTFSTQDKGFHKQRRKIVAPAFSIKYIGSLEPNMERMTQAFLDRIDRDIEATAGADGFGQVDLWKVFQYLSIDIIGDIAFGKTFNMLENSDHAVPRVIANNMRLSCYLVSRPIVGTLLTMFSFSQIISDNLFLRRFMKEIIMERLQGGEAARRADILQILIDSQRAKDTEDRLTAEAIATETVLYLVAGSETTSGSSGFVMIELLRHPEKLAKLQHELDTELGVTFNHDDVKRLPYLNAVINEAMRLNFIGAGGLERVATQDCVLAGKVFVPKGTVIACNVYHAQLNPTYWGPDADTFRPERWLEQRPELDAFYPFSAGSRNCIGKNFALQEMRLSLAALVKYYDLEAIPSEMEDAADRRWFISLSINTGSFKARMRRRNELVVERAIASPVNEEPPVSEHNEDDEAGGRERAALATVFGVQEYTTSNTFWVQQQDENKKVSITHSPETPSHTEAVTNRPIPVVIEHKITSLGAPQLPDIPQVSKFNDFLIEDEHGSLDIMLPANPSSVLLHSLSPPLQRSLTLSSVQSSILTAMPGSNRPLAATGTNVIQPPRIFIGHPPSIFDLLQSDDDERIIIWGDSTLSLGDQQNSRITLTAEDNASVTSDLSRAVPPPVQGFATNTTVQQLQQNKRRPKLVHSAHSLLADGIHRLSRQKSLPIRKERKQILSENEPPLPQRPLLKRASFSVKRSNNSSYVDNTGSGTSTPPTTASTVTSDARVIEAASVEKLVEKLTSTLDYTLMTDFFLTYRTFISATQLCKLLILRFRWAFENNQEDRCVVRIRTFVVMRHWLLNYFVHDFLPSHELRVTLTSFLNSFRHNAQVQQSPRDQRIVRGLKRVVRRLKTVHCQEDDPSNTKYKTLSGDYWADSTMMNLDNASDCSDDTDITPGDAVSILDEEDNVVLDDDENLASMIRERRRREEEEEHQRAQFFTSNMSEGSSMPSLMMAASDVGSFPGSEPVTPLHEPPQPSLDGYHVKKLVPHNSGNNKRPALPPSFLEQDPMEDEDFSVILPDLKSGRQYIPATIVHDMTPEMMEKQQQQHRQLRRVPSNRWCRARPEEAPHYQDRTITPADVMRTAEDVITSGPEGLSRRLSRKSIERRKSEKSLRDAAASSAATTPHLVSTSGHYTMIPIEDDLPPLPPVMPAAKNEAAESTSTIASSSAPKAAASSSTTTATSSTNETLEALPYSMTAAAIMSPPSTPTFSNGNSVSSNNGFGRRRLSKKLSKIFSKPKDAPSSPAPPSPPPMPVPLMPATVDGSTKVEIVDEPQDIPLVGRIAATLKADEEEQPDETKEEEERSKKKRLPVRRHAGPIYLSQLASESTLNLDFENDEPEPVKKADEQKETNRSSMLSTDAYGRPMSLIVEPDAHITSETPLPEQPFTMKKEESKGSFILQHRATKLAQHFCLIERQVLLGVTWEELVDCRWRQSSTHAGGVPKLIARFNAVCQWVQTEIITTVDLEERVQIICKFIRLAQKCKALNNFSTLLQILLGLQSPAVSRLTETWAQVGASEMRVLNVLSAFTSPSKNWKNVRDCMTALQNNDDAEGCIPFLGIYLSDLIFNAQLPPYLESKKDEADTPPILQQPLVHFRKHRITATVIKRVLTFQNLARRYPFSVDPTLLAQCQNLVILDSDTIRSLSLERQHDLHTHQNHHHPF</sequence>
<dbReference type="SMART" id="SM00229">
    <property type="entry name" value="RasGEFN"/>
    <property type="match status" value="1"/>
</dbReference>
<dbReference type="InterPro" id="IPR023578">
    <property type="entry name" value="Ras_GEF_dom_sf"/>
</dbReference>
<dbReference type="InterPro" id="IPR036964">
    <property type="entry name" value="RASGEF_cat_dom_sf"/>
</dbReference>
<accession>A0A1X2HWI9</accession>
<feature type="binding site" description="axial binding residue" evidence="5">
    <location>
        <position position="448"/>
    </location>
    <ligand>
        <name>heme</name>
        <dbReference type="ChEBI" id="CHEBI:30413"/>
    </ligand>
    <ligandPart>
        <name>Fe</name>
        <dbReference type="ChEBI" id="CHEBI:18248"/>
    </ligandPart>
</feature>
<dbReference type="GO" id="GO:0016705">
    <property type="term" value="F:oxidoreductase activity, acting on paired donors, with incorporation or reduction of molecular oxygen"/>
    <property type="evidence" value="ECO:0007669"/>
    <property type="project" value="InterPro"/>
</dbReference>
<keyword evidence="6" id="KW-0344">Guanine-nucleotide releasing factor</keyword>
<feature type="region of interest" description="Disordered" evidence="7">
    <location>
        <begin position="1353"/>
        <end position="1374"/>
    </location>
</feature>
<evidence type="ECO:0000256" key="4">
    <source>
        <dbReference type="ARBA" id="ARBA00023004"/>
    </source>
</evidence>
<dbReference type="Pfam" id="PF00618">
    <property type="entry name" value="RasGEF_N"/>
    <property type="match status" value="1"/>
</dbReference>
<keyword evidence="3 5" id="KW-0479">Metal-binding</keyword>
<dbReference type="CDD" id="cd06224">
    <property type="entry name" value="REM"/>
    <property type="match status" value="1"/>
</dbReference>
<evidence type="ECO:0000259" key="8">
    <source>
        <dbReference type="PROSITE" id="PS50009"/>
    </source>
</evidence>
<dbReference type="PANTHER" id="PTHR24305">
    <property type="entry name" value="CYTOCHROME P450"/>
    <property type="match status" value="1"/>
</dbReference>
<feature type="compositionally biased region" description="Polar residues" evidence="7">
    <location>
        <begin position="1053"/>
        <end position="1066"/>
    </location>
</feature>
<dbReference type="SUPFAM" id="SSF48366">
    <property type="entry name" value="Ras GEF"/>
    <property type="match status" value="1"/>
</dbReference>
<dbReference type="Gene3D" id="1.20.870.10">
    <property type="entry name" value="Son of sevenless (SoS) protein Chain: S domain 1"/>
    <property type="match status" value="1"/>
</dbReference>
<feature type="compositionally biased region" description="Pro residues" evidence="7">
    <location>
        <begin position="1361"/>
        <end position="1374"/>
    </location>
</feature>
<feature type="compositionally biased region" description="Acidic residues" evidence="7">
    <location>
        <begin position="1407"/>
        <end position="1417"/>
    </location>
</feature>
<dbReference type="InterPro" id="IPR000651">
    <property type="entry name" value="Ras-like_Gua-exchang_fac_N"/>
</dbReference>
<protein>
    <recommendedName>
        <fullName evidence="12">Ras guanine nucleotide exchange factor domain-containing protein</fullName>
    </recommendedName>
</protein>
<evidence type="ECO:0008006" key="12">
    <source>
        <dbReference type="Google" id="ProtNLM"/>
    </source>
</evidence>
<dbReference type="Proteomes" id="UP000242180">
    <property type="component" value="Unassembled WGS sequence"/>
</dbReference>
<dbReference type="PRINTS" id="PR00385">
    <property type="entry name" value="P450"/>
</dbReference>
<dbReference type="SUPFAM" id="SSF48264">
    <property type="entry name" value="Cytochrome P450"/>
    <property type="match status" value="1"/>
</dbReference>
<proteinExistence type="inferred from homology"/>
<evidence type="ECO:0000256" key="6">
    <source>
        <dbReference type="PROSITE-ProRule" id="PRU00168"/>
    </source>
</evidence>